<evidence type="ECO:0000256" key="15">
    <source>
        <dbReference type="ARBA" id="ARBA00023128"/>
    </source>
</evidence>
<evidence type="ECO:0000256" key="10">
    <source>
        <dbReference type="ARBA" id="ARBA00022842"/>
    </source>
</evidence>
<dbReference type="Gene3D" id="1.10.287.90">
    <property type="match status" value="1"/>
</dbReference>
<sequence length="359" mass="39624">MNIQPAASKIAEEIHGLNVMILAICAAIGVIVFGVMIYSMVKFRKSKGAVPVELEEDTKVRFLGKDWTVGPTTLEIGWTIIPFLIVIGMALPATKTMVAMKDTSNADLTIKVTGYQWKWGYEYMDGSARGVSFIANLATPREQINNLQTKSNDYLLKADQALVVPVGKKVRIVTTAADVIHAWMVPRLGVKIDAIPGIVRDAWFKADKEGMYYGQCVELCGKEHAFMPINVEVVSQEAFKKWSEDKRKKMAANADDPTKVYTMDELTSRGSAVLADADKAALDKVASDVATNPSSRVEVSGYVDSSGSADKNEELAKNLYDHTRRDYGVWCCDASICWVCQLFVAIANWRVRHGIPTDE</sequence>
<dbReference type="PANTHER" id="PTHR22888">
    <property type="entry name" value="CYTOCHROME C OXIDASE, SUBUNIT II"/>
    <property type="match status" value="1"/>
</dbReference>
<evidence type="ECO:0000256" key="3">
    <source>
        <dbReference type="ARBA" id="ARBA00011164"/>
    </source>
</evidence>
<dbReference type="InterPro" id="IPR001505">
    <property type="entry name" value="Copper_CuA"/>
</dbReference>
<keyword evidence="6 18" id="KW-0679">Respiratory chain</keyword>
<feature type="domain" description="Cytochrome oxidase subunit II copper A binding" evidence="20">
    <location>
        <begin position="105"/>
        <end position="245"/>
    </location>
</feature>
<dbReference type="PROSITE" id="PS50857">
    <property type="entry name" value="COX2_CUA"/>
    <property type="match status" value="1"/>
</dbReference>
<feature type="transmembrane region" description="Helical" evidence="19">
    <location>
        <begin position="76"/>
        <end position="94"/>
    </location>
</feature>
<evidence type="ECO:0000313" key="23">
    <source>
        <dbReference type="Proteomes" id="UP000677054"/>
    </source>
</evidence>
<comment type="cofactor">
    <cofactor evidence="18">
        <name>Cu cation</name>
        <dbReference type="ChEBI" id="CHEBI:23378"/>
    </cofactor>
    <text evidence="18">Binds a copper A center.</text>
</comment>
<comment type="subcellular location">
    <subcellularLocation>
        <location evidence="1 18">Mitochondrion inner membrane</location>
        <topology evidence="1 18">Multi-pass membrane protein</topology>
    </subcellularLocation>
</comment>
<evidence type="ECO:0000256" key="9">
    <source>
        <dbReference type="ARBA" id="ARBA00022792"/>
    </source>
</evidence>
<keyword evidence="12 18" id="KW-0249">Electron transport</keyword>
<keyword evidence="9 18" id="KW-0999">Mitochondrion inner membrane</keyword>
<feature type="non-terminal residue" evidence="22">
    <location>
        <position position="359"/>
    </location>
</feature>
<keyword evidence="7 18" id="KW-0812">Transmembrane</keyword>
<protein>
    <recommendedName>
        <fullName evidence="4 18">Cytochrome c oxidase subunit 2</fullName>
    </recommendedName>
</protein>
<dbReference type="Gene3D" id="3.30.1330.60">
    <property type="entry name" value="OmpA-like domain"/>
    <property type="match status" value="1"/>
</dbReference>
<keyword evidence="10" id="KW-0460">Magnesium</keyword>
<dbReference type="Proteomes" id="UP000677054">
    <property type="component" value="Unassembled WGS sequence"/>
</dbReference>
<dbReference type="EMBL" id="CAJPEV010006968">
    <property type="protein sequence ID" value="CAG0904498.1"/>
    <property type="molecule type" value="Genomic_DNA"/>
</dbReference>
<dbReference type="GO" id="GO:0004129">
    <property type="term" value="F:cytochrome-c oxidase activity"/>
    <property type="evidence" value="ECO:0007669"/>
    <property type="project" value="UniProtKB-EC"/>
</dbReference>
<dbReference type="EMBL" id="LR906485">
    <property type="protein sequence ID" value="CAD7253886.1"/>
    <property type="molecule type" value="Genomic_DNA"/>
</dbReference>
<dbReference type="PROSITE" id="PS50999">
    <property type="entry name" value="COX2_TM"/>
    <property type="match status" value="1"/>
</dbReference>
<evidence type="ECO:0000259" key="21">
    <source>
        <dbReference type="PROSITE" id="PS50999"/>
    </source>
</evidence>
<dbReference type="SUPFAM" id="SSF81464">
    <property type="entry name" value="Cytochrome c oxidase subunit II-like, transmembrane region"/>
    <property type="match status" value="1"/>
</dbReference>
<evidence type="ECO:0000256" key="5">
    <source>
        <dbReference type="ARBA" id="ARBA00022448"/>
    </source>
</evidence>
<reference evidence="22" key="1">
    <citation type="submission" date="2020-11" db="EMBL/GenBank/DDBJ databases">
        <authorList>
            <person name="Tran Van P."/>
        </authorList>
    </citation>
    <scope>NUCLEOTIDE SEQUENCE</scope>
</reference>
<gene>
    <name evidence="22" type="ORF">DSTB1V02_LOCUS13632</name>
</gene>
<dbReference type="InterPro" id="IPR036257">
    <property type="entry name" value="Cyt_c_oxidase_su2_TM_sf"/>
</dbReference>
<feature type="domain" description="Cytochrome oxidase subunit II transmembrane region profile" evidence="21">
    <location>
        <begin position="1"/>
        <end position="104"/>
    </location>
</feature>
<evidence type="ECO:0000256" key="4">
    <source>
        <dbReference type="ARBA" id="ARBA00015946"/>
    </source>
</evidence>
<evidence type="ECO:0000256" key="8">
    <source>
        <dbReference type="ARBA" id="ARBA00022723"/>
    </source>
</evidence>
<dbReference type="GO" id="GO:0042773">
    <property type="term" value="P:ATP synthesis coupled electron transport"/>
    <property type="evidence" value="ECO:0007669"/>
    <property type="project" value="TreeGrafter"/>
</dbReference>
<evidence type="ECO:0000256" key="19">
    <source>
        <dbReference type="SAM" id="Phobius"/>
    </source>
</evidence>
<comment type="catalytic activity">
    <reaction evidence="17">
        <text>4 Fe(II)-[cytochrome c] + O2 + 8 H(+)(in) = 4 Fe(III)-[cytochrome c] + 2 H2O + 4 H(+)(out)</text>
        <dbReference type="Rhea" id="RHEA:11436"/>
        <dbReference type="Rhea" id="RHEA-COMP:10350"/>
        <dbReference type="Rhea" id="RHEA-COMP:14399"/>
        <dbReference type="ChEBI" id="CHEBI:15377"/>
        <dbReference type="ChEBI" id="CHEBI:15378"/>
        <dbReference type="ChEBI" id="CHEBI:15379"/>
        <dbReference type="ChEBI" id="CHEBI:29033"/>
        <dbReference type="ChEBI" id="CHEBI:29034"/>
        <dbReference type="EC" id="7.1.1.9"/>
    </reaction>
    <physiologicalReaction direction="left-to-right" evidence="17">
        <dbReference type="Rhea" id="RHEA:11437"/>
    </physiologicalReaction>
</comment>
<evidence type="ECO:0000256" key="13">
    <source>
        <dbReference type="ARBA" id="ARBA00022989"/>
    </source>
</evidence>
<dbReference type="GO" id="GO:0005743">
    <property type="term" value="C:mitochondrial inner membrane"/>
    <property type="evidence" value="ECO:0007669"/>
    <property type="project" value="UniProtKB-SubCell"/>
</dbReference>
<dbReference type="InterPro" id="IPR014222">
    <property type="entry name" value="Cyt_c_oxidase_su2"/>
</dbReference>
<comment type="subunit">
    <text evidence="3">Component of the cytochrome c oxidase (complex IV, CIV), a multisubunit enzyme composed of a catalytic core of 3 subunits and several supernumerary subunits. The complex exists as a monomer or a dimer and forms supercomplexes (SCs) in the inner mitochondrial membrane with ubiquinol-cytochrome c oxidoreductase (cytochrome b-c1 complex, complex III, CIII).</text>
</comment>
<dbReference type="PROSITE" id="PS00078">
    <property type="entry name" value="COX2"/>
    <property type="match status" value="1"/>
</dbReference>
<proteinExistence type="inferred from homology"/>
<evidence type="ECO:0000256" key="16">
    <source>
        <dbReference type="ARBA" id="ARBA00023136"/>
    </source>
</evidence>
<dbReference type="NCBIfam" id="TIGR02866">
    <property type="entry name" value="CoxB"/>
    <property type="match status" value="1"/>
</dbReference>
<organism evidence="22">
    <name type="scientific">Darwinula stevensoni</name>
    <dbReference type="NCBI Taxonomy" id="69355"/>
    <lineage>
        <taxon>Eukaryota</taxon>
        <taxon>Metazoa</taxon>
        <taxon>Ecdysozoa</taxon>
        <taxon>Arthropoda</taxon>
        <taxon>Crustacea</taxon>
        <taxon>Oligostraca</taxon>
        <taxon>Ostracoda</taxon>
        <taxon>Podocopa</taxon>
        <taxon>Podocopida</taxon>
        <taxon>Darwinulocopina</taxon>
        <taxon>Darwinuloidea</taxon>
        <taxon>Darwinulidae</taxon>
        <taxon>Darwinula</taxon>
    </lineage>
</organism>
<evidence type="ECO:0000256" key="6">
    <source>
        <dbReference type="ARBA" id="ARBA00022660"/>
    </source>
</evidence>
<evidence type="ECO:0000256" key="11">
    <source>
        <dbReference type="ARBA" id="ARBA00022967"/>
    </source>
</evidence>
<dbReference type="GO" id="GO:0016491">
    <property type="term" value="F:oxidoreductase activity"/>
    <property type="evidence" value="ECO:0007669"/>
    <property type="project" value="InterPro"/>
</dbReference>
<keyword evidence="15 18" id="KW-0496">Mitochondrion</keyword>
<keyword evidence="23" id="KW-1185">Reference proteome</keyword>
<dbReference type="GO" id="GO:0005507">
    <property type="term" value="F:copper ion binding"/>
    <property type="evidence" value="ECO:0007669"/>
    <property type="project" value="InterPro"/>
</dbReference>
<dbReference type="Gene3D" id="2.60.40.420">
    <property type="entry name" value="Cupredoxins - blue copper proteins"/>
    <property type="match status" value="1"/>
</dbReference>
<evidence type="ECO:0000313" key="22">
    <source>
        <dbReference type="EMBL" id="CAD7253886.1"/>
    </source>
</evidence>
<evidence type="ECO:0000256" key="1">
    <source>
        <dbReference type="ARBA" id="ARBA00004448"/>
    </source>
</evidence>
<keyword evidence="13 19" id="KW-1133">Transmembrane helix</keyword>
<dbReference type="SUPFAM" id="SSF103088">
    <property type="entry name" value="OmpA-like"/>
    <property type="match status" value="1"/>
</dbReference>
<evidence type="ECO:0000259" key="20">
    <source>
        <dbReference type="PROSITE" id="PS50857"/>
    </source>
</evidence>
<accession>A0A7R9AHK5</accession>
<evidence type="ECO:0000256" key="7">
    <source>
        <dbReference type="ARBA" id="ARBA00022692"/>
    </source>
</evidence>
<dbReference type="Pfam" id="PF02790">
    <property type="entry name" value="COX2_TM"/>
    <property type="match status" value="1"/>
</dbReference>
<dbReference type="InterPro" id="IPR008972">
    <property type="entry name" value="Cupredoxin"/>
</dbReference>
<dbReference type="OrthoDB" id="539285at2759"/>
<dbReference type="InterPro" id="IPR036737">
    <property type="entry name" value="OmpA-like_sf"/>
</dbReference>
<comment type="function">
    <text evidence="18">Component of the cytochrome c oxidase, the last enzyme in the mitochondrial electron transport chain which drives oxidative phosphorylation. The respiratory chain contains 3 multisubunit complexes succinate dehydrogenase (complex II, CII), ubiquinol-cytochrome c oxidoreductase (cytochrome b-c1 complex, complex III, CIII) and cytochrome c oxidase (complex IV, CIV), that cooperate to transfer electrons derived from NADH and succinate to molecular oxygen, creating an electrochemical gradient over the inner membrane that drives transmembrane transport and the ATP synthase. Cytochrome c oxidase is the component of the respiratory chain that catalyzes the reduction of oxygen to water. Electrons originating from reduced cytochrome c in the intermembrane space (IMS) are transferred via the dinuclear copper A center (CU(A)) of subunit 2 and heme A of subunit 1 to the active site in subunit 1, a binuclear center (BNC) formed by heme A3 and copper B (CU(B)). The BNC reduces molecular oxygen to 2 water molecules using 4 electrons from cytochrome c in the IMS and 4 protons from the mitochondrial matrix.</text>
</comment>
<feature type="transmembrane region" description="Helical" evidence="19">
    <location>
        <begin position="21"/>
        <end position="41"/>
    </location>
</feature>
<keyword evidence="5 18" id="KW-0813">Transport</keyword>
<evidence type="ECO:0000256" key="17">
    <source>
        <dbReference type="ARBA" id="ARBA00049512"/>
    </source>
</evidence>
<evidence type="ECO:0000256" key="18">
    <source>
        <dbReference type="RuleBase" id="RU000457"/>
    </source>
</evidence>
<name>A0A7R9AHK5_9CRUS</name>
<keyword evidence="8 18" id="KW-0479">Metal-binding</keyword>
<dbReference type="InterPro" id="IPR002429">
    <property type="entry name" value="CcO_II-like_C"/>
</dbReference>
<evidence type="ECO:0000256" key="2">
    <source>
        <dbReference type="ARBA" id="ARBA00007866"/>
    </source>
</evidence>
<dbReference type="PRINTS" id="PR01166">
    <property type="entry name" value="CYCOXIDASEII"/>
</dbReference>
<keyword evidence="16 18" id="KW-0472">Membrane</keyword>
<keyword evidence="11" id="KW-1278">Translocase</keyword>
<dbReference type="InterPro" id="IPR045187">
    <property type="entry name" value="CcO_II"/>
</dbReference>
<dbReference type="AlphaFoldDB" id="A0A7R9AHK5"/>
<comment type="similarity">
    <text evidence="2 18">Belongs to the cytochrome c oxidase subunit 2 family.</text>
</comment>
<dbReference type="Pfam" id="PF00116">
    <property type="entry name" value="COX2"/>
    <property type="match status" value="1"/>
</dbReference>
<evidence type="ECO:0000256" key="12">
    <source>
        <dbReference type="ARBA" id="ARBA00022982"/>
    </source>
</evidence>
<dbReference type="PANTHER" id="PTHR22888:SF9">
    <property type="entry name" value="CYTOCHROME C OXIDASE SUBUNIT 2"/>
    <property type="match status" value="1"/>
</dbReference>
<evidence type="ECO:0000256" key="14">
    <source>
        <dbReference type="ARBA" id="ARBA00023008"/>
    </source>
</evidence>
<dbReference type="InterPro" id="IPR011759">
    <property type="entry name" value="Cyt_c_oxidase_su2_TM_dom"/>
</dbReference>
<dbReference type="SUPFAM" id="SSF49503">
    <property type="entry name" value="Cupredoxins"/>
    <property type="match status" value="1"/>
</dbReference>
<keyword evidence="14 18" id="KW-0186">Copper</keyword>